<keyword evidence="1" id="KW-0812">Transmembrane</keyword>
<proteinExistence type="predicted"/>
<organism evidence="2 3">
    <name type="scientific">Bacillus paralicheniformis</name>
    <dbReference type="NCBI Taxonomy" id="1648923"/>
    <lineage>
        <taxon>Bacteria</taxon>
        <taxon>Bacillati</taxon>
        <taxon>Bacillota</taxon>
        <taxon>Bacilli</taxon>
        <taxon>Bacillales</taxon>
        <taxon>Bacillaceae</taxon>
        <taxon>Bacillus</taxon>
    </lineage>
</organism>
<evidence type="ECO:0000313" key="3">
    <source>
        <dbReference type="Proteomes" id="UP000429980"/>
    </source>
</evidence>
<evidence type="ECO:0000313" key="2">
    <source>
        <dbReference type="EMBL" id="TWL45502.1"/>
    </source>
</evidence>
<comment type="caution">
    <text evidence="2">The sequence shown here is derived from an EMBL/GenBank/DDBJ whole genome shotgun (WGS) entry which is preliminary data.</text>
</comment>
<accession>A0ABY3G1W7</accession>
<feature type="transmembrane region" description="Helical" evidence="1">
    <location>
        <begin position="6"/>
        <end position="26"/>
    </location>
</feature>
<keyword evidence="3" id="KW-1185">Reference proteome</keyword>
<protein>
    <submittedName>
        <fullName evidence="2">Uncharacterized protein</fullName>
    </submittedName>
</protein>
<keyword evidence="1" id="KW-0472">Membrane</keyword>
<gene>
    <name evidence="2" type="ORF">CHCC15381_2230</name>
</gene>
<dbReference type="Proteomes" id="UP000429980">
    <property type="component" value="Unassembled WGS sequence"/>
</dbReference>
<keyword evidence="1" id="KW-1133">Transmembrane helix</keyword>
<sequence>MKQKYIFLYAGLIIHYLQFASFYFVIKQELFRYSSISF</sequence>
<reference evidence="2 3" key="1">
    <citation type="submission" date="2019-06" db="EMBL/GenBank/DDBJ databases">
        <title>Genome sequence analysis of &gt;100 Bacillus licheniformis strains suggests intrinsic resistance to this species.</title>
        <authorList>
            <person name="Wels M."/>
            <person name="Siezen R.J."/>
            <person name="Johansen E."/>
            <person name="Stuer-Lauridsen B."/>
            <person name="Bjerre K."/>
            <person name="Nielsen B.K.K."/>
        </authorList>
    </citation>
    <scope>NUCLEOTIDE SEQUENCE [LARGE SCALE GENOMIC DNA]</scope>
    <source>
        <strain evidence="2 3">BAC-15381</strain>
    </source>
</reference>
<name>A0ABY3G1W7_9BACI</name>
<evidence type="ECO:0000256" key="1">
    <source>
        <dbReference type="SAM" id="Phobius"/>
    </source>
</evidence>
<dbReference type="EMBL" id="NILF01000006">
    <property type="protein sequence ID" value="TWL45502.1"/>
    <property type="molecule type" value="Genomic_DNA"/>
</dbReference>